<dbReference type="InterPro" id="IPR036097">
    <property type="entry name" value="HisK_dim/P_sf"/>
</dbReference>
<evidence type="ECO:0000256" key="2">
    <source>
        <dbReference type="ARBA" id="ARBA00012438"/>
    </source>
</evidence>
<dbReference type="Proteomes" id="UP000781958">
    <property type="component" value="Unassembled WGS sequence"/>
</dbReference>
<protein>
    <recommendedName>
        <fullName evidence="2">histidine kinase</fullName>
        <ecNumber evidence="2">2.7.13.3</ecNumber>
    </recommendedName>
</protein>
<dbReference type="InterPro" id="IPR001789">
    <property type="entry name" value="Sig_transdc_resp-reg_receiver"/>
</dbReference>
<dbReference type="InterPro" id="IPR036890">
    <property type="entry name" value="HATPase_C_sf"/>
</dbReference>
<dbReference type="CDD" id="cd00082">
    <property type="entry name" value="HisKA"/>
    <property type="match status" value="1"/>
</dbReference>
<dbReference type="Pfam" id="PF00512">
    <property type="entry name" value="HisKA"/>
    <property type="match status" value="1"/>
</dbReference>
<evidence type="ECO:0000256" key="4">
    <source>
        <dbReference type="ARBA" id="ARBA00022679"/>
    </source>
</evidence>
<evidence type="ECO:0000259" key="8">
    <source>
        <dbReference type="PROSITE" id="PS50109"/>
    </source>
</evidence>
<dbReference type="InterPro" id="IPR003594">
    <property type="entry name" value="HATPase_dom"/>
</dbReference>
<dbReference type="PANTHER" id="PTHR43047:SF63">
    <property type="entry name" value="HISTIDINE KINASE"/>
    <property type="match status" value="1"/>
</dbReference>
<evidence type="ECO:0000313" key="11">
    <source>
        <dbReference type="Proteomes" id="UP000781958"/>
    </source>
</evidence>
<dbReference type="InterPro" id="IPR004358">
    <property type="entry name" value="Sig_transdc_His_kin-like_C"/>
</dbReference>
<evidence type="ECO:0000256" key="1">
    <source>
        <dbReference type="ARBA" id="ARBA00000085"/>
    </source>
</evidence>
<gene>
    <name evidence="10" type="ORF">J2851_000079</name>
</gene>
<name>A0ABS4SCQ1_9PROT</name>
<evidence type="ECO:0000259" key="9">
    <source>
        <dbReference type="PROSITE" id="PS50110"/>
    </source>
</evidence>
<evidence type="ECO:0000256" key="3">
    <source>
        <dbReference type="ARBA" id="ARBA00022553"/>
    </source>
</evidence>
<dbReference type="Gene3D" id="3.40.50.2300">
    <property type="match status" value="1"/>
</dbReference>
<accession>A0ABS4SCQ1</accession>
<feature type="modified residue" description="4-aspartylphosphate" evidence="6">
    <location>
        <position position="67"/>
    </location>
</feature>
<evidence type="ECO:0000313" key="10">
    <source>
        <dbReference type="EMBL" id="MBP2290342.1"/>
    </source>
</evidence>
<dbReference type="GO" id="GO:0016301">
    <property type="term" value="F:kinase activity"/>
    <property type="evidence" value="ECO:0007669"/>
    <property type="project" value="UniProtKB-KW"/>
</dbReference>
<feature type="coiled-coil region" evidence="7">
    <location>
        <begin position="133"/>
        <end position="160"/>
    </location>
</feature>
<dbReference type="Gene3D" id="3.30.565.10">
    <property type="entry name" value="Histidine kinase-like ATPase, C-terminal domain"/>
    <property type="match status" value="1"/>
</dbReference>
<dbReference type="Gene3D" id="1.10.287.130">
    <property type="match status" value="1"/>
</dbReference>
<dbReference type="SMART" id="SM00448">
    <property type="entry name" value="REC"/>
    <property type="match status" value="1"/>
</dbReference>
<proteinExistence type="predicted"/>
<keyword evidence="5 10" id="KW-0418">Kinase</keyword>
<reference evidence="10 11" key="1">
    <citation type="submission" date="2021-03" db="EMBL/GenBank/DDBJ databases">
        <title>Genomic Encyclopedia of Type Strains, Phase III (KMG-III): the genomes of soil and plant-associated and newly described type strains.</title>
        <authorList>
            <person name="Whitman W."/>
        </authorList>
    </citation>
    <scope>NUCLEOTIDE SEQUENCE [LARGE SCALE GENOMIC DNA]</scope>
    <source>
        <strain evidence="10 11">IMMIB AFH-6</strain>
    </source>
</reference>
<dbReference type="CDD" id="cd17551">
    <property type="entry name" value="REC_RpfG-like"/>
    <property type="match status" value="1"/>
</dbReference>
<comment type="catalytic activity">
    <reaction evidence="1">
        <text>ATP + protein L-histidine = ADP + protein N-phospho-L-histidine.</text>
        <dbReference type="EC" id="2.7.13.3"/>
    </reaction>
</comment>
<comment type="caution">
    <text evidence="10">The sequence shown here is derived from an EMBL/GenBank/DDBJ whole genome shotgun (WGS) entry which is preliminary data.</text>
</comment>
<dbReference type="PANTHER" id="PTHR43047">
    <property type="entry name" value="TWO-COMPONENT HISTIDINE PROTEIN KINASE"/>
    <property type="match status" value="1"/>
</dbReference>
<evidence type="ECO:0000256" key="5">
    <source>
        <dbReference type="ARBA" id="ARBA00022777"/>
    </source>
</evidence>
<dbReference type="RefSeq" id="WP_209762211.1">
    <property type="nucleotide sequence ID" value="NZ_JAGINP010000001.1"/>
</dbReference>
<dbReference type="InterPro" id="IPR011006">
    <property type="entry name" value="CheY-like_superfamily"/>
</dbReference>
<keyword evidence="3 6" id="KW-0597">Phosphoprotein</keyword>
<dbReference type="PROSITE" id="PS50109">
    <property type="entry name" value="HIS_KIN"/>
    <property type="match status" value="1"/>
</dbReference>
<keyword evidence="11" id="KW-1185">Reference proteome</keyword>
<evidence type="ECO:0000256" key="7">
    <source>
        <dbReference type="SAM" id="Coils"/>
    </source>
</evidence>
<feature type="domain" description="Histidine kinase" evidence="8">
    <location>
        <begin position="181"/>
        <end position="405"/>
    </location>
</feature>
<dbReference type="Pfam" id="PF02518">
    <property type="entry name" value="HATPase_c"/>
    <property type="match status" value="1"/>
</dbReference>
<dbReference type="EMBL" id="JAGINP010000001">
    <property type="protein sequence ID" value="MBP2290342.1"/>
    <property type="molecule type" value="Genomic_DNA"/>
</dbReference>
<dbReference type="PROSITE" id="PS50110">
    <property type="entry name" value="RESPONSE_REGULATORY"/>
    <property type="match status" value="1"/>
</dbReference>
<dbReference type="EC" id="2.7.13.3" evidence="2"/>
<dbReference type="InterPro" id="IPR003661">
    <property type="entry name" value="HisK_dim/P_dom"/>
</dbReference>
<dbReference type="SMART" id="SM00388">
    <property type="entry name" value="HisKA"/>
    <property type="match status" value="1"/>
</dbReference>
<dbReference type="SUPFAM" id="SSF55874">
    <property type="entry name" value="ATPase domain of HSP90 chaperone/DNA topoisomerase II/histidine kinase"/>
    <property type="match status" value="1"/>
</dbReference>
<evidence type="ECO:0000256" key="6">
    <source>
        <dbReference type="PROSITE-ProRule" id="PRU00169"/>
    </source>
</evidence>
<sequence>MTRSIDQSLAREIKDAAILIVDDNHSNVELLREILRHDGYTGVRGETDPRVVPALCEAERFDLLLIDIRMPHMSGFELMERVRAIHADDYVPVLVLTAHTDQETRRKSLELGANDFLTKPFIAWELLHRVRNMLDIRMLYRRAAEENRELERRVTERTAELSAALDAARQADRAKLDFLSVMSHELRTPLNSIIGFAEVLAKDGQDRLGERDSQEYVTLIEESGKTLLTMVNKILDYTRASTGGIELSESDVDLPRLLDSCLAVLLPKAQAKNLALSVDSRLAESGAPVTLRADDRRLREMLMGVLDNAVKFSHPGGRVAARIERRADAVAIIVSDDGPGIPPDIAGRIFSPFTQAERSLVRKHEGIGLGLPIVRRFAELHGGAVVLDSTPGQGTTVTILLPASRLVAPAA</sequence>
<dbReference type="SUPFAM" id="SSF47384">
    <property type="entry name" value="Homodimeric domain of signal transducing histidine kinase"/>
    <property type="match status" value="1"/>
</dbReference>
<dbReference type="SUPFAM" id="SSF52172">
    <property type="entry name" value="CheY-like"/>
    <property type="match status" value="1"/>
</dbReference>
<dbReference type="PRINTS" id="PR00344">
    <property type="entry name" value="BCTRLSENSOR"/>
</dbReference>
<keyword evidence="7" id="KW-0175">Coiled coil</keyword>
<keyword evidence="4" id="KW-0808">Transferase</keyword>
<dbReference type="Pfam" id="PF00072">
    <property type="entry name" value="Response_reg"/>
    <property type="match status" value="1"/>
</dbReference>
<feature type="domain" description="Response regulatory" evidence="9">
    <location>
        <begin position="17"/>
        <end position="134"/>
    </location>
</feature>
<organism evidence="10 11">
    <name type="scientific">Azospirillum rugosum</name>
    <dbReference type="NCBI Taxonomy" id="416170"/>
    <lineage>
        <taxon>Bacteria</taxon>
        <taxon>Pseudomonadati</taxon>
        <taxon>Pseudomonadota</taxon>
        <taxon>Alphaproteobacteria</taxon>
        <taxon>Rhodospirillales</taxon>
        <taxon>Azospirillaceae</taxon>
        <taxon>Azospirillum</taxon>
    </lineage>
</organism>
<dbReference type="SMART" id="SM00387">
    <property type="entry name" value="HATPase_c"/>
    <property type="match status" value="1"/>
</dbReference>
<dbReference type="InterPro" id="IPR005467">
    <property type="entry name" value="His_kinase_dom"/>
</dbReference>